<dbReference type="Gene3D" id="1.10.472.10">
    <property type="entry name" value="Cyclin-like"/>
    <property type="match status" value="1"/>
</dbReference>
<dbReference type="SUPFAM" id="SSF47954">
    <property type="entry name" value="Cyclin-like"/>
    <property type="match status" value="1"/>
</dbReference>
<name>A0A3L6RF81_PANMI</name>
<evidence type="ECO:0000256" key="4">
    <source>
        <dbReference type="SAM" id="SignalP"/>
    </source>
</evidence>
<evidence type="ECO:0000259" key="5">
    <source>
        <dbReference type="Pfam" id="PF00134"/>
    </source>
</evidence>
<evidence type="ECO:0000256" key="3">
    <source>
        <dbReference type="SAM" id="MobiDB-lite"/>
    </source>
</evidence>
<evidence type="ECO:0000256" key="2">
    <source>
        <dbReference type="ARBA" id="ARBA00023306"/>
    </source>
</evidence>
<dbReference type="InterPro" id="IPR036915">
    <property type="entry name" value="Cyclin-like_sf"/>
</dbReference>
<dbReference type="AlphaFoldDB" id="A0A3L6RF81"/>
<reference evidence="7" key="1">
    <citation type="journal article" date="2019" name="Nat. Commun.">
        <title>The genome of broomcorn millet.</title>
        <authorList>
            <person name="Zou C."/>
            <person name="Miki D."/>
            <person name="Li D."/>
            <person name="Tang Q."/>
            <person name="Xiao L."/>
            <person name="Rajput S."/>
            <person name="Deng P."/>
            <person name="Jia W."/>
            <person name="Huang R."/>
            <person name="Zhang M."/>
            <person name="Sun Y."/>
            <person name="Hu J."/>
            <person name="Fu X."/>
            <person name="Schnable P.S."/>
            <person name="Li F."/>
            <person name="Zhang H."/>
            <person name="Feng B."/>
            <person name="Zhu X."/>
            <person name="Liu R."/>
            <person name="Schnable J.C."/>
            <person name="Zhu J.-K."/>
            <person name="Zhang H."/>
        </authorList>
    </citation>
    <scope>NUCLEOTIDE SEQUENCE [LARGE SCALE GENOMIC DNA]</scope>
</reference>
<dbReference type="OrthoDB" id="306099at2759"/>
<feature type="region of interest" description="Disordered" evidence="3">
    <location>
        <begin position="164"/>
        <end position="205"/>
    </location>
</feature>
<feature type="region of interest" description="Disordered" evidence="3">
    <location>
        <begin position="217"/>
        <end position="244"/>
    </location>
</feature>
<dbReference type="GO" id="GO:0051301">
    <property type="term" value="P:cell division"/>
    <property type="evidence" value="ECO:0007669"/>
    <property type="project" value="UniProtKB-KW"/>
</dbReference>
<gene>
    <name evidence="6" type="ORF">C2845_PM13G19800</name>
</gene>
<dbReference type="CDD" id="cd20544">
    <property type="entry name" value="CYCLIN_AtCycD-like_rpt2"/>
    <property type="match status" value="1"/>
</dbReference>
<proteinExistence type="predicted"/>
<dbReference type="PANTHER" id="PTHR10177">
    <property type="entry name" value="CYCLINS"/>
    <property type="match status" value="1"/>
</dbReference>
<dbReference type="Proteomes" id="UP000275267">
    <property type="component" value="Unassembled WGS sequence"/>
</dbReference>
<sequence length="244" mass="25892">MPWPARLLAVACVSLAAKMEDYRAVALSEFRAADEYTFSRDSIRRMELLVLSTLGWRMCGVTPFDYLPCLSARLSRCGGGRGLVVGTAAALIFTAAEAASVIHHRPSTLAVAAALGAIHGALPKEALESKMTSFAQTNLIDKEDVYACHCLMLSACENSPAAITKASKRASPPSSTVPTRAESMYEPVPVDASSPLAAERSNQKKARLLQKRCECESGGDARGAHASAQGRSLPRSGQGGSPRR</sequence>
<dbReference type="STRING" id="4540.A0A3L6RF81"/>
<keyword evidence="2" id="KW-0131">Cell cycle</keyword>
<keyword evidence="1" id="KW-0132">Cell division</keyword>
<keyword evidence="7" id="KW-1185">Reference proteome</keyword>
<feature type="chain" id="PRO_5018114461" description="Cyclin N-terminal domain-containing protein" evidence="4">
    <location>
        <begin position="17"/>
        <end position="244"/>
    </location>
</feature>
<organism evidence="6 7">
    <name type="scientific">Panicum miliaceum</name>
    <name type="common">Proso millet</name>
    <name type="synonym">Broomcorn millet</name>
    <dbReference type="NCBI Taxonomy" id="4540"/>
    <lineage>
        <taxon>Eukaryota</taxon>
        <taxon>Viridiplantae</taxon>
        <taxon>Streptophyta</taxon>
        <taxon>Embryophyta</taxon>
        <taxon>Tracheophyta</taxon>
        <taxon>Spermatophyta</taxon>
        <taxon>Magnoliopsida</taxon>
        <taxon>Liliopsida</taxon>
        <taxon>Poales</taxon>
        <taxon>Poaceae</taxon>
        <taxon>PACMAD clade</taxon>
        <taxon>Panicoideae</taxon>
        <taxon>Panicodae</taxon>
        <taxon>Paniceae</taxon>
        <taxon>Panicinae</taxon>
        <taxon>Panicum</taxon>
        <taxon>Panicum sect. Panicum</taxon>
    </lineage>
</organism>
<evidence type="ECO:0000313" key="6">
    <source>
        <dbReference type="EMBL" id="RLN03104.1"/>
    </source>
</evidence>
<feature type="signal peptide" evidence="4">
    <location>
        <begin position="1"/>
        <end position="16"/>
    </location>
</feature>
<feature type="domain" description="Cyclin N-terminal" evidence="5">
    <location>
        <begin position="6"/>
        <end position="59"/>
    </location>
</feature>
<evidence type="ECO:0000313" key="7">
    <source>
        <dbReference type="Proteomes" id="UP000275267"/>
    </source>
</evidence>
<evidence type="ECO:0000256" key="1">
    <source>
        <dbReference type="ARBA" id="ARBA00022618"/>
    </source>
</evidence>
<dbReference type="InterPro" id="IPR039361">
    <property type="entry name" value="Cyclin"/>
</dbReference>
<dbReference type="InterPro" id="IPR006671">
    <property type="entry name" value="Cyclin_N"/>
</dbReference>
<accession>A0A3L6RF81</accession>
<dbReference type="EMBL" id="PQIB02000008">
    <property type="protein sequence ID" value="RLN03104.1"/>
    <property type="molecule type" value="Genomic_DNA"/>
</dbReference>
<dbReference type="Pfam" id="PF00134">
    <property type="entry name" value="Cyclin_N"/>
    <property type="match status" value="1"/>
</dbReference>
<keyword evidence="4" id="KW-0732">Signal</keyword>
<comment type="caution">
    <text evidence="6">The sequence shown here is derived from an EMBL/GenBank/DDBJ whole genome shotgun (WGS) entry which is preliminary data.</text>
</comment>
<protein>
    <recommendedName>
        <fullName evidence="5">Cyclin N-terminal domain-containing protein</fullName>
    </recommendedName>
</protein>